<dbReference type="GO" id="GO:0030368">
    <property type="term" value="F:interleukin-17 receptor activity"/>
    <property type="evidence" value="ECO:0007669"/>
    <property type="project" value="InterPro"/>
</dbReference>
<dbReference type="OrthoDB" id="3365840at2"/>
<accession>A0A366E242</accession>
<comment type="caution">
    <text evidence="9">The sequence shown here is derived from an EMBL/GenBank/DDBJ whole genome shotgun (WGS) entry which is preliminary data.</text>
</comment>
<keyword evidence="4" id="KW-1133">Transmembrane helix</keyword>
<evidence type="ECO:0000256" key="4">
    <source>
        <dbReference type="ARBA" id="ARBA00022989"/>
    </source>
</evidence>
<keyword evidence="2" id="KW-0812">Transmembrane</keyword>
<evidence type="ECO:0000256" key="6">
    <source>
        <dbReference type="ARBA" id="ARBA00023170"/>
    </source>
</evidence>
<evidence type="ECO:0000259" key="8">
    <source>
        <dbReference type="PROSITE" id="PS51534"/>
    </source>
</evidence>
<dbReference type="Pfam" id="PF08357">
    <property type="entry name" value="SEFIR"/>
    <property type="match status" value="1"/>
</dbReference>
<evidence type="ECO:0000256" key="5">
    <source>
        <dbReference type="ARBA" id="ARBA00023136"/>
    </source>
</evidence>
<comment type="subcellular location">
    <subcellularLocation>
        <location evidence="1">Membrane</location>
        <topology evidence="1">Single-pass type I membrane protein</topology>
    </subcellularLocation>
</comment>
<dbReference type="Gene3D" id="2.60.120.1060">
    <property type="entry name" value="NPCBM/NEW2 domain"/>
    <property type="match status" value="1"/>
</dbReference>
<dbReference type="EMBL" id="QNRE01000001">
    <property type="protein sequence ID" value="RBO96382.1"/>
    <property type="molecule type" value="Genomic_DNA"/>
</dbReference>
<dbReference type="Proteomes" id="UP000252586">
    <property type="component" value="Unassembled WGS sequence"/>
</dbReference>
<dbReference type="PROSITE" id="PS51534">
    <property type="entry name" value="SEFIR"/>
    <property type="match status" value="1"/>
</dbReference>
<evidence type="ECO:0000256" key="1">
    <source>
        <dbReference type="ARBA" id="ARBA00004479"/>
    </source>
</evidence>
<proteinExistence type="predicted"/>
<gene>
    <name evidence="9" type="ORF">DFR74_101397</name>
</gene>
<feature type="domain" description="SEFIR" evidence="8">
    <location>
        <begin position="15"/>
        <end position="157"/>
    </location>
</feature>
<keyword evidence="7" id="KW-0325">Glycoprotein</keyword>
<keyword evidence="5" id="KW-0472">Membrane</keyword>
<dbReference type="PANTHER" id="PTHR15583">
    <property type="entry name" value="INTERLEUKIN-17 RECEPTOR"/>
    <property type="match status" value="1"/>
</dbReference>
<keyword evidence="3" id="KW-0732">Signal</keyword>
<dbReference type="InterPro" id="IPR039465">
    <property type="entry name" value="IL-17_rcpt-like"/>
</dbReference>
<evidence type="ECO:0000256" key="2">
    <source>
        <dbReference type="ARBA" id="ARBA00022692"/>
    </source>
</evidence>
<evidence type="ECO:0000313" key="10">
    <source>
        <dbReference type="Proteomes" id="UP000252586"/>
    </source>
</evidence>
<keyword evidence="10" id="KW-1185">Reference proteome</keyword>
<dbReference type="RefSeq" id="WP_067504284.1">
    <property type="nucleotide sequence ID" value="NZ_CP107943.1"/>
</dbReference>
<dbReference type="PANTHER" id="PTHR15583:SF7">
    <property type="entry name" value="INTERLEUKIN CYTOKINE RECEPTOR-RELATED PROTEIN 2"/>
    <property type="match status" value="1"/>
</dbReference>
<evidence type="ECO:0000313" key="9">
    <source>
        <dbReference type="EMBL" id="RBO96382.1"/>
    </source>
</evidence>
<dbReference type="AlphaFoldDB" id="A0A366E242"/>
<dbReference type="InterPro" id="IPR008979">
    <property type="entry name" value="Galactose-bd-like_sf"/>
</dbReference>
<dbReference type="InterPro" id="IPR035897">
    <property type="entry name" value="Toll_tir_struct_dom_sf"/>
</dbReference>
<dbReference type="GO" id="GO:0016020">
    <property type="term" value="C:membrane"/>
    <property type="evidence" value="ECO:0007669"/>
    <property type="project" value="UniProtKB-SubCell"/>
</dbReference>
<dbReference type="Pfam" id="PF08305">
    <property type="entry name" value="NPCBM"/>
    <property type="match status" value="1"/>
</dbReference>
<dbReference type="STRING" id="1210090.GCA_001613185_01112"/>
<evidence type="ECO:0000256" key="3">
    <source>
        <dbReference type="ARBA" id="ARBA00022729"/>
    </source>
</evidence>
<dbReference type="InterPro" id="IPR038637">
    <property type="entry name" value="NPCBM_sf"/>
</dbReference>
<reference evidence="9 10" key="1">
    <citation type="submission" date="2018-06" db="EMBL/GenBank/DDBJ databases">
        <title>Genomic Encyclopedia of Type Strains, Phase IV (KMG-IV): sequencing the most valuable type-strain genomes for metagenomic binning, comparative biology and taxonomic classification.</title>
        <authorList>
            <person name="Goeker M."/>
        </authorList>
    </citation>
    <scope>NUCLEOTIDE SEQUENCE [LARGE SCALE GENOMIC DNA]</scope>
    <source>
        <strain evidence="9 10">DSM 44599</strain>
    </source>
</reference>
<dbReference type="InterPro" id="IPR013222">
    <property type="entry name" value="Glyco_hyd_98_carb-bd"/>
</dbReference>
<dbReference type="Gene3D" id="3.40.50.11530">
    <property type="match status" value="1"/>
</dbReference>
<dbReference type="SUPFAM" id="SSF52200">
    <property type="entry name" value="Toll/Interleukin receptor TIR domain"/>
    <property type="match status" value="1"/>
</dbReference>
<name>A0A366E242_9NOCA</name>
<sequence length="354" mass="39835">MTGVGERISYRSGDEPRVFVSYSHDSKQHKELVRRFATFLRTEIGADVHLDCWYDAERRDWSLWAIDQLSRADFVLVIASPDYKRRAEGSEQPDRGRGAQFESAMIRNAITQNLVGETRRILPVVLPGRSIDEIPVFLLPYSATHFVIDEFTRDGVADLLAAFTGRGEHPMPDRGQWIGSPYTGPAPTSVSTPTAPISVPVRRKARLLTTVLEPVRRGPDLRFGSADLDAEHYGNSIVHRCPVFCGDPRSPIEYNLGRRYREFEAVVGILDDAVDVNQTGHFQVFLDNEPRQQVRATYGEPIRIHYDVSRVLRLRLVAYRPDTIGPPMLAGVAAAIGKSRRLPELAWGDPTLFE</sequence>
<evidence type="ECO:0000256" key="7">
    <source>
        <dbReference type="ARBA" id="ARBA00023180"/>
    </source>
</evidence>
<organism evidence="9 10">
    <name type="scientific">Nocardia puris</name>
    <dbReference type="NCBI Taxonomy" id="208602"/>
    <lineage>
        <taxon>Bacteria</taxon>
        <taxon>Bacillati</taxon>
        <taxon>Actinomycetota</taxon>
        <taxon>Actinomycetes</taxon>
        <taxon>Mycobacteriales</taxon>
        <taxon>Nocardiaceae</taxon>
        <taxon>Nocardia</taxon>
    </lineage>
</organism>
<keyword evidence="6" id="KW-0675">Receptor</keyword>
<protein>
    <submittedName>
        <fullName evidence="9">NPCBM/NEW2 domain-containing protein</fullName>
    </submittedName>
</protein>
<dbReference type="SUPFAM" id="SSF49785">
    <property type="entry name" value="Galactose-binding domain-like"/>
    <property type="match status" value="1"/>
</dbReference>
<dbReference type="InterPro" id="IPR013568">
    <property type="entry name" value="SEFIR_dom"/>
</dbReference>